<feature type="compositionally biased region" description="Basic and acidic residues" evidence="1">
    <location>
        <begin position="248"/>
        <end position="260"/>
    </location>
</feature>
<gene>
    <name evidence="2" type="ORF">QBC47DRAFT_407860</name>
</gene>
<dbReference type="EMBL" id="MU839855">
    <property type="protein sequence ID" value="KAK1749581.1"/>
    <property type="molecule type" value="Genomic_DNA"/>
</dbReference>
<evidence type="ECO:0000313" key="2">
    <source>
        <dbReference type="EMBL" id="KAK1749581.1"/>
    </source>
</evidence>
<dbReference type="AlphaFoldDB" id="A0AAJ0B0T5"/>
<evidence type="ECO:0000256" key="1">
    <source>
        <dbReference type="SAM" id="MobiDB-lite"/>
    </source>
</evidence>
<keyword evidence="3" id="KW-1185">Reference proteome</keyword>
<name>A0AAJ0B0T5_9PEZI</name>
<comment type="caution">
    <text evidence="2">The sequence shown here is derived from an EMBL/GenBank/DDBJ whole genome shotgun (WGS) entry which is preliminary data.</text>
</comment>
<dbReference type="Proteomes" id="UP001239445">
    <property type="component" value="Unassembled WGS sequence"/>
</dbReference>
<protein>
    <submittedName>
        <fullName evidence="2">Uncharacterized protein</fullName>
    </submittedName>
</protein>
<feature type="compositionally biased region" description="Pro residues" evidence="1">
    <location>
        <begin position="127"/>
        <end position="142"/>
    </location>
</feature>
<evidence type="ECO:0000313" key="3">
    <source>
        <dbReference type="Proteomes" id="UP001239445"/>
    </source>
</evidence>
<organism evidence="2 3">
    <name type="scientific">Echria macrotheca</name>
    <dbReference type="NCBI Taxonomy" id="438768"/>
    <lineage>
        <taxon>Eukaryota</taxon>
        <taxon>Fungi</taxon>
        <taxon>Dikarya</taxon>
        <taxon>Ascomycota</taxon>
        <taxon>Pezizomycotina</taxon>
        <taxon>Sordariomycetes</taxon>
        <taxon>Sordariomycetidae</taxon>
        <taxon>Sordariales</taxon>
        <taxon>Schizotheciaceae</taxon>
        <taxon>Echria</taxon>
    </lineage>
</organism>
<feature type="region of interest" description="Disordered" evidence="1">
    <location>
        <begin position="228"/>
        <end position="297"/>
    </location>
</feature>
<feature type="compositionally biased region" description="Basic and acidic residues" evidence="1">
    <location>
        <begin position="269"/>
        <end position="297"/>
    </location>
</feature>
<accession>A0AAJ0B0T5</accession>
<proteinExistence type="predicted"/>
<sequence length="297" mass="33098">MDQFESIFAPKLTDDEVGRVVHVLLPKVVAGVPHHMLDPLDAALLERYNEEQREKSSAGWSDRSVLPLNKFDVPSSVNVKNFRSTANQWSEETARRLTKELGPGQTGPFRSRHSIEIPPGQSALSPPNGPLRSPPFGDVPPLAPLDRRIFSDGRPPNSNYTEEEWARTQDLINKLMKQEEAALELLRDAQRRLRDIGLHMASRVGISRLDHSAAAFLDDMESKMASLGVGRGKERNGQTQGLGVPQDSYRDKIKSGEKTGGKKKAKRDKNKEKSKGVDLGKGEQRDGSGHKRQVEWQ</sequence>
<reference evidence="2" key="1">
    <citation type="submission" date="2023-06" db="EMBL/GenBank/DDBJ databases">
        <title>Genome-scale phylogeny and comparative genomics of the fungal order Sordariales.</title>
        <authorList>
            <consortium name="Lawrence Berkeley National Laboratory"/>
            <person name="Hensen N."/>
            <person name="Bonometti L."/>
            <person name="Westerberg I."/>
            <person name="Brannstrom I.O."/>
            <person name="Guillou S."/>
            <person name="Cros-Aarteil S."/>
            <person name="Calhoun S."/>
            <person name="Haridas S."/>
            <person name="Kuo A."/>
            <person name="Mondo S."/>
            <person name="Pangilinan J."/>
            <person name="Riley R."/>
            <person name="Labutti K."/>
            <person name="Andreopoulos B."/>
            <person name="Lipzen A."/>
            <person name="Chen C."/>
            <person name="Yanf M."/>
            <person name="Daum C."/>
            <person name="Ng V."/>
            <person name="Clum A."/>
            <person name="Steindorff A."/>
            <person name="Ohm R."/>
            <person name="Martin F."/>
            <person name="Silar P."/>
            <person name="Natvig D."/>
            <person name="Lalanne C."/>
            <person name="Gautier V."/>
            <person name="Ament-Velasquez S.L."/>
            <person name="Kruys A."/>
            <person name="Hutchinson M.I."/>
            <person name="Powell A.J."/>
            <person name="Barry K."/>
            <person name="Miller A.N."/>
            <person name="Grigoriev I.V."/>
            <person name="Debuchy R."/>
            <person name="Gladieux P."/>
            <person name="Thoren M.H."/>
            <person name="Johannesson H."/>
        </authorList>
    </citation>
    <scope>NUCLEOTIDE SEQUENCE</scope>
    <source>
        <strain evidence="2">PSN4</strain>
    </source>
</reference>
<feature type="region of interest" description="Disordered" evidence="1">
    <location>
        <begin position="99"/>
        <end position="142"/>
    </location>
</feature>